<evidence type="ECO:0000259" key="15">
    <source>
        <dbReference type="PROSITE" id="PS51396"/>
    </source>
</evidence>
<dbReference type="Pfam" id="PF05903">
    <property type="entry name" value="Peptidase_C97"/>
    <property type="match status" value="1"/>
</dbReference>
<evidence type="ECO:0000256" key="12">
    <source>
        <dbReference type="PROSITE-ProRule" id="PRU00282"/>
    </source>
</evidence>
<dbReference type="GO" id="GO:0008233">
    <property type="term" value="F:peptidase activity"/>
    <property type="evidence" value="ECO:0007669"/>
    <property type="project" value="UniProtKB-KW"/>
</dbReference>
<keyword evidence="9" id="KW-1133">Transmembrane helix</keyword>
<evidence type="ECO:0000256" key="13">
    <source>
        <dbReference type="SAM" id="MobiDB-lite"/>
    </source>
</evidence>
<dbReference type="InterPro" id="IPR018108">
    <property type="entry name" value="MCP_transmembrane"/>
</dbReference>
<dbReference type="STRING" id="47428.A0A284RFT4"/>
<dbReference type="OrthoDB" id="21221at2759"/>
<dbReference type="GO" id="GO:0015215">
    <property type="term" value="F:nucleotide transmembrane transporter activity"/>
    <property type="evidence" value="ECO:0007669"/>
    <property type="project" value="UniProtKB-ARBA"/>
</dbReference>
<dbReference type="Proteomes" id="UP000219338">
    <property type="component" value="Unassembled WGS sequence"/>
</dbReference>
<dbReference type="InterPro" id="IPR008580">
    <property type="entry name" value="PPPDE_dom"/>
</dbReference>
<dbReference type="InterPro" id="IPR002067">
    <property type="entry name" value="MCP"/>
</dbReference>
<keyword evidence="8" id="KW-0378">Hydrolase</keyword>
<accession>A0A284RFT4</accession>
<feature type="repeat" description="Solcar" evidence="12">
    <location>
        <begin position="791"/>
        <end position="877"/>
    </location>
</feature>
<evidence type="ECO:0000259" key="14">
    <source>
        <dbReference type="PROSITE" id="PS51352"/>
    </source>
</evidence>
<comment type="similarity">
    <text evidence="3">Belongs to the DeSI family.</text>
</comment>
<dbReference type="PANTHER" id="PTHR45683">
    <property type="entry name" value="MITOCHONDRIAL NICOTINAMIDE ADENINE DINUCLEOTIDE TRANSPORTER 1-RELATED-RELATED"/>
    <property type="match status" value="1"/>
</dbReference>
<evidence type="ECO:0000256" key="9">
    <source>
        <dbReference type="ARBA" id="ARBA00022989"/>
    </source>
</evidence>
<evidence type="ECO:0000256" key="10">
    <source>
        <dbReference type="ARBA" id="ARBA00023128"/>
    </source>
</evidence>
<dbReference type="PROSITE" id="PS50920">
    <property type="entry name" value="SOLCAR"/>
    <property type="match status" value="3"/>
</dbReference>
<comment type="subcellular location">
    <subcellularLocation>
        <location evidence="1">Mitochondrion membrane</location>
        <topology evidence="1">Multi-pass membrane protein</topology>
    </subcellularLocation>
</comment>
<dbReference type="InterPro" id="IPR036249">
    <property type="entry name" value="Thioredoxin-like_sf"/>
</dbReference>
<keyword evidence="5" id="KW-0645">Protease</keyword>
<dbReference type="Gene3D" id="3.90.1720.30">
    <property type="entry name" value="PPPDE domains"/>
    <property type="match status" value="1"/>
</dbReference>
<evidence type="ECO:0000256" key="6">
    <source>
        <dbReference type="ARBA" id="ARBA00022692"/>
    </source>
</evidence>
<dbReference type="GO" id="GO:0006508">
    <property type="term" value="P:proteolysis"/>
    <property type="evidence" value="ECO:0007669"/>
    <property type="project" value="UniProtKB-KW"/>
</dbReference>
<evidence type="ECO:0000256" key="4">
    <source>
        <dbReference type="ARBA" id="ARBA00022448"/>
    </source>
</evidence>
<dbReference type="InterPro" id="IPR042266">
    <property type="entry name" value="PPPDE_sf"/>
</dbReference>
<dbReference type="EMBL" id="FUEG01000008">
    <property type="protein sequence ID" value="SJL07588.1"/>
    <property type="molecule type" value="Genomic_DNA"/>
</dbReference>
<sequence>MHPVKLYVYDLSNGMARQLSRQLTGKQIDGIWHTSIVVFDREIFYGQGINTTAPGRSHHGSPLHVLDLGETAIDEDTFQEYIEDLRDHYTADKYHLLDFNCNSFTNDVAGFLTGNSIPDWIKDLPTDFLSTPFGQALRPTIDSMYRRPTPGTTPAPTPLPSAQAPDPALAASILQSVADQAQRSMGPSTARAPTSLPATESLAAPLHPCTNSASFHNLLRTHRAVVANFSNVATCMPCRMIAPIYEDLARNKGIRVGNNGVGAAFTKIDMSTPMGNQLASEWGVRVMPTFMFFLDGKKIHEMKGADEKELRAQIDLLIFQAYPPHPHTSLSLPSVQALSLNPILFKQAPSLDTVSNKFTSYIDAAPWPSDSPQSQVQVKDSITGSIVPYLKSRFASRATTTGKSPLPSATPVLINMWATITAALATILPPESLFPLADMWRLGFLDPAVGTWCATNPLDPITILLSKATNSSPRNYTLTVIRMLSNAFSTPLLAQRILIGANKARLTAFLIPSLLHEDATVRTSAASLAFNASAFVQKDRVDKVRSGGRTSAEDEDEDWEVEMVSAIIEALGREKENEDVVHRLTASLACLLRVSPFYENQLASLLEVLQARDVLKSKLEKAGCGPDGVKKTETSLSTASCDEHHDDCQTTRRKDPAHRRGRDMQSGQAKWTANSMIAGAGGGLIASVATCPLDVVKTKLQAQRAVQGQASYQGIFATVRNIWLHNGFRGFYRGLGPTILGYLPTWAIYFAVYDGIKTAFGEVPLGVQAQPHERLYPAAQPKGYQPVMREHSWSLHILSAMCAGATSTICTNPLWVIKTRFMTQSRDEVRYRHTVDAALTIYRTEGLRAFYRGLLPSLLGIAHVAVQFPLYEQLKVWAQQEAEEPLSGRVILLCSAAAKMTASIATYPHEVVRTRLQTQRRPLADDFSSDGMIKKYPRGGIIYMTQKLIRKEGWTALYRGLSINLLRTVPNSAVTMLTYELLMRHLSSRTP</sequence>
<feature type="domain" description="PUL" evidence="15">
    <location>
        <begin position="336"/>
        <end position="639"/>
    </location>
</feature>
<dbReference type="Gene3D" id="1.25.10.10">
    <property type="entry name" value="Leucine-rich Repeat Variant"/>
    <property type="match status" value="1"/>
</dbReference>
<dbReference type="GO" id="GO:0031966">
    <property type="term" value="C:mitochondrial membrane"/>
    <property type="evidence" value="ECO:0007669"/>
    <property type="project" value="UniProtKB-SubCell"/>
</dbReference>
<dbReference type="InterPro" id="IPR011989">
    <property type="entry name" value="ARM-like"/>
</dbReference>
<keyword evidence="18" id="KW-1185">Reference proteome</keyword>
<reference evidence="18" key="1">
    <citation type="journal article" date="2017" name="Nat. Ecol. Evol.">
        <title>Genome expansion and lineage-specific genetic innovations in the forest pathogenic fungi Armillaria.</title>
        <authorList>
            <person name="Sipos G."/>
            <person name="Prasanna A.N."/>
            <person name="Walter M.C."/>
            <person name="O'Connor E."/>
            <person name="Balint B."/>
            <person name="Krizsan K."/>
            <person name="Kiss B."/>
            <person name="Hess J."/>
            <person name="Varga T."/>
            <person name="Slot J."/>
            <person name="Riley R."/>
            <person name="Boka B."/>
            <person name="Rigling D."/>
            <person name="Barry K."/>
            <person name="Lee J."/>
            <person name="Mihaltcheva S."/>
            <person name="LaButti K."/>
            <person name="Lipzen A."/>
            <person name="Waldron R."/>
            <person name="Moloney N.M."/>
            <person name="Sperisen C."/>
            <person name="Kredics L."/>
            <person name="Vagvoelgyi C."/>
            <person name="Patrignani A."/>
            <person name="Fitzpatrick D."/>
            <person name="Nagy I."/>
            <person name="Doyle S."/>
            <person name="Anderson J.B."/>
            <person name="Grigoriev I.V."/>
            <person name="Gueldener U."/>
            <person name="Muensterkoetter M."/>
            <person name="Nagy L.G."/>
        </authorList>
    </citation>
    <scope>NUCLEOTIDE SEQUENCE [LARGE SCALE GENOMIC DNA]</scope>
    <source>
        <strain evidence="18">C18/9</strain>
    </source>
</reference>
<dbReference type="PROSITE" id="PS51352">
    <property type="entry name" value="THIOREDOXIN_2"/>
    <property type="match status" value="1"/>
</dbReference>
<dbReference type="InterPro" id="IPR013535">
    <property type="entry name" value="PUL_dom"/>
</dbReference>
<dbReference type="PRINTS" id="PR00926">
    <property type="entry name" value="MITOCARRIER"/>
</dbReference>
<protein>
    <recommendedName>
        <fullName evidence="19">PPPDE domain-containing protein</fullName>
    </recommendedName>
</protein>
<dbReference type="InterPro" id="IPR013766">
    <property type="entry name" value="Thioredoxin_domain"/>
</dbReference>
<dbReference type="InterPro" id="IPR044712">
    <property type="entry name" value="SLC25A32-like"/>
</dbReference>
<dbReference type="CDD" id="cd02947">
    <property type="entry name" value="TRX_family"/>
    <property type="match status" value="1"/>
</dbReference>
<dbReference type="OMA" id="WEVEIVI"/>
<evidence type="ECO:0000256" key="8">
    <source>
        <dbReference type="ARBA" id="ARBA00022801"/>
    </source>
</evidence>
<keyword evidence="10" id="KW-0496">Mitochondrion</keyword>
<feature type="domain" description="PPPDE" evidence="16">
    <location>
        <begin position="2"/>
        <end position="142"/>
    </location>
</feature>
<dbReference type="SUPFAM" id="SSF103506">
    <property type="entry name" value="Mitochondrial carrier"/>
    <property type="match status" value="1"/>
</dbReference>
<evidence type="ECO:0008006" key="19">
    <source>
        <dbReference type="Google" id="ProtNLM"/>
    </source>
</evidence>
<evidence type="ECO:0000256" key="1">
    <source>
        <dbReference type="ARBA" id="ARBA00004225"/>
    </source>
</evidence>
<evidence type="ECO:0000256" key="2">
    <source>
        <dbReference type="ARBA" id="ARBA00006375"/>
    </source>
</evidence>
<dbReference type="Pfam" id="PF00085">
    <property type="entry name" value="Thioredoxin"/>
    <property type="match status" value="1"/>
</dbReference>
<keyword evidence="7" id="KW-0677">Repeat</keyword>
<dbReference type="Pfam" id="PF00153">
    <property type="entry name" value="Mito_carr"/>
    <property type="match status" value="3"/>
</dbReference>
<comment type="similarity">
    <text evidence="2">Belongs to the mitochondrial carrier (TC 2.A.29) family.</text>
</comment>
<feature type="domain" description="Thioredoxin" evidence="14">
    <location>
        <begin position="185"/>
        <end position="319"/>
    </location>
</feature>
<evidence type="ECO:0000259" key="16">
    <source>
        <dbReference type="PROSITE" id="PS51858"/>
    </source>
</evidence>
<evidence type="ECO:0000256" key="5">
    <source>
        <dbReference type="ARBA" id="ARBA00022670"/>
    </source>
</evidence>
<dbReference type="Gene3D" id="1.50.40.10">
    <property type="entry name" value="Mitochondrial carrier domain"/>
    <property type="match status" value="2"/>
</dbReference>
<dbReference type="InterPro" id="IPR023395">
    <property type="entry name" value="MCP_dom_sf"/>
</dbReference>
<dbReference type="PROSITE" id="PS51396">
    <property type="entry name" value="PUL"/>
    <property type="match status" value="1"/>
</dbReference>
<evidence type="ECO:0000256" key="7">
    <source>
        <dbReference type="ARBA" id="ARBA00022737"/>
    </source>
</evidence>
<evidence type="ECO:0000313" key="18">
    <source>
        <dbReference type="Proteomes" id="UP000219338"/>
    </source>
</evidence>
<keyword evidence="6 12" id="KW-0812">Transmembrane</keyword>
<feature type="region of interest" description="Disordered" evidence="13">
    <location>
        <begin position="626"/>
        <end position="669"/>
    </location>
</feature>
<name>A0A284RFT4_ARMOS</name>
<feature type="repeat" description="Solcar" evidence="12">
    <location>
        <begin position="670"/>
        <end position="759"/>
    </location>
</feature>
<dbReference type="SMART" id="SM01179">
    <property type="entry name" value="DUF862"/>
    <property type="match status" value="1"/>
</dbReference>
<evidence type="ECO:0000256" key="11">
    <source>
        <dbReference type="ARBA" id="ARBA00023136"/>
    </source>
</evidence>
<keyword evidence="4" id="KW-0813">Transport</keyword>
<dbReference type="FunFam" id="1.50.40.10:FF:000075">
    <property type="entry name" value="Nicotinamide adenine dinucleotide transporter 2, mitochondrial"/>
    <property type="match status" value="1"/>
</dbReference>
<dbReference type="PROSITE" id="PS51858">
    <property type="entry name" value="PPPDE"/>
    <property type="match status" value="1"/>
</dbReference>
<evidence type="ECO:0000313" key="17">
    <source>
        <dbReference type="EMBL" id="SJL07588.1"/>
    </source>
</evidence>
<dbReference type="SUPFAM" id="SSF52833">
    <property type="entry name" value="Thioredoxin-like"/>
    <property type="match status" value="1"/>
</dbReference>
<proteinExistence type="inferred from homology"/>
<evidence type="ECO:0000256" key="3">
    <source>
        <dbReference type="ARBA" id="ARBA00008140"/>
    </source>
</evidence>
<gene>
    <name evidence="17" type="ORF">ARMOST_10938</name>
</gene>
<feature type="compositionally biased region" description="Basic and acidic residues" evidence="13">
    <location>
        <begin position="641"/>
        <end position="654"/>
    </location>
</feature>
<keyword evidence="11 12" id="KW-0472">Membrane</keyword>
<dbReference type="Pfam" id="PF08324">
    <property type="entry name" value="PUL"/>
    <property type="match status" value="1"/>
</dbReference>
<feature type="repeat" description="Solcar" evidence="12">
    <location>
        <begin position="889"/>
        <end position="985"/>
    </location>
</feature>
<feature type="region of interest" description="Disordered" evidence="13">
    <location>
        <begin position="139"/>
        <end position="166"/>
    </location>
</feature>
<dbReference type="AlphaFoldDB" id="A0A284RFT4"/>
<dbReference type="Gene3D" id="3.40.30.10">
    <property type="entry name" value="Glutaredoxin"/>
    <property type="match status" value="1"/>
</dbReference>
<organism evidence="17 18">
    <name type="scientific">Armillaria ostoyae</name>
    <name type="common">Armillaria root rot fungus</name>
    <dbReference type="NCBI Taxonomy" id="47428"/>
    <lineage>
        <taxon>Eukaryota</taxon>
        <taxon>Fungi</taxon>
        <taxon>Dikarya</taxon>
        <taxon>Basidiomycota</taxon>
        <taxon>Agaricomycotina</taxon>
        <taxon>Agaricomycetes</taxon>
        <taxon>Agaricomycetidae</taxon>
        <taxon>Agaricales</taxon>
        <taxon>Marasmiineae</taxon>
        <taxon>Physalacriaceae</taxon>
        <taxon>Armillaria</taxon>
    </lineage>
</organism>